<sequence length="635" mass="71457">MNWYRGSDVVNSSVHVKKGGFDLKVLPVSYDPSYANDQSHFSIDRKGNNEIECSSLPVGSRADANHFNYDEDAPIVKNFGDRASHGFQLILEQALEEEHAARAALYLEVEKERSAAATAADEAMSIIPHLQDEKVSIEMEAWQYQRIIEEKSTCDAEEMNICKEILVRRQKEKHFLEREVEAYRLMIHIGNQQLQDDIQNDYSIRLHSSGPNTILATVIVTAYEDLKCVGKLDKVMLIGLLSKTLQPSITASESMLDTSSLHMRALLISPPTSSSLQVFVPKDQARRAGPQAGFWLAGHFYTPSLLLPTGVCNTSSTIDTVVNSFFSSGGLLLNKARDWLFHDRANELYKEGRVSEFVDRKLIPLVVLDQVQLCIHIGIMCTEYDLELRPTMDAQEIVAEQGPKQFNFKTLSSVTEGFHAKNKFGNGGFCSSVQDKGKELVLKEMKLLLRSAHHRNIVEFLGFCSHCEAMLLVFEFARNGSLDYLLFNVAPKVDTYNFGVVVLELISGQKNWLFHDWSSNGQDLRDGAKELYKEGRVSEFMDQKLIPLVVLDQVQLCIHIGVMCIEYDPKLQPTMGRVYSMLSENHSNIGLLRICLNDQWLTMALMGGFARIGNNEITIFVNDAERGSDIDPQEA</sequence>
<comment type="subcellular location">
    <subcellularLocation>
        <location evidence="1">Membrane</location>
    </subcellularLocation>
</comment>
<dbReference type="AlphaFoldDB" id="A0A4V3WMH4"/>
<keyword evidence="3" id="KW-1133">Transmembrane helix</keyword>
<keyword evidence="2" id="KW-0812">Transmembrane</keyword>
<dbReference type="EMBL" id="SDRB02009203">
    <property type="protein sequence ID" value="THG08677.1"/>
    <property type="molecule type" value="Genomic_DNA"/>
</dbReference>
<dbReference type="Gene3D" id="1.10.510.10">
    <property type="entry name" value="Transferase(Phosphotransferase) domain 1"/>
    <property type="match status" value="1"/>
</dbReference>
<evidence type="ECO:0000313" key="7">
    <source>
        <dbReference type="Proteomes" id="UP000306102"/>
    </source>
</evidence>
<keyword evidence="4" id="KW-0472">Membrane</keyword>
<dbReference type="Pfam" id="PF07714">
    <property type="entry name" value="PK_Tyr_Ser-Thr"/>
    <property type="match status" value="1"/>
</dbReference>
<dbReference type="PANTHER" id="PTHR31422:SF3">
    <property type="entry name" value="GTD-BINDING DOMAIN-CONTAINING PROTEIN"/>
    <property type="match status" value="1"/>
</dbReference>
<gene>
    <name evidence="6" type="ORF">TEA_001985</name>
</gene>
<evidence type="ECO:0000256" key="3">
    <source>
        <dbReference type="ARBA" id="ARBA00022989"/>
    </source>
</evidence>
<evidence type="ECO:0000256" key="1">
    <source>
        <dbReference type="ARBA" id="ARBA00004370"/>
    </source>
</evidence>
<dbReference type="GO" id="GO:0004672">
    <property type="term" value="F:protein kinase activity"/>
    <property type="evidence" value="ECO:0007669"/>
    <property type="project" value="InterPro"/>
</dbReference>
<dbReference type="Pfam" id="PF04576">
    <property type="entry name" value="Zein-binding"/>
    <property type="match status" value="1"/>
</dbReference>
<dbReference type="GO" id="GO:0080115">
    <property type="term" value="F:myosin XI tail binding"/>
    <property type="evidence" value="ECO:0007669"/>
    <property type="project" value="UniProtKB-ARBA"/>
</dbReference>
<keyword evidence="7" id="KW-1185">Reference proteome</keyword>
<dbReference type="InterPro" id="IPR001245">
    <property type="entry name" value="Ser-Thr/Tyr_kinase_cat_dom"/>
</dbReference>
<dbReference type="Proteomes" id="UP000306102">
    <property type="component" value="Unassembled WGS sequence"/>
</dbReference>
<dbReference type="STRING" id="542762.A0A4V3WMH4"/>
<accession>A0A4V3WMH4</accession>
<protein>
    <recommendedName>
        <fullName evidence="5">GTD-binding domain-containing protein</fullName>
    </recommendedName>
</protein>
<evidence type="ECO:0000256" key="2">
    <source>
        <dbReference type="ARBA" id="ARBA00022692"/>
    </source>
</evidence>
<feature type="domain" description="GTD-binding" evidence="5">
    <location>
        <begin position="86"/>
        <end position="184"/>
    </location>
</feature>
<dbReference type="Gene3D" id="3.30.200.20">
    <property type="entry name" value="Phosphorylase Kinase, domain 1"/>
    <property type="match status" value="1"/>
</dbReference>
<organism evidence="6 7">
    <name type="scientific">Camellia sinensis var. sinensis</name>
    <name type="common">China tea</name>
    <dbReference type="NCBI Taxonomy" id="542762"/>
    <lineage>
        <taxon>Eukaryota</taxon>
        <taxon>Viridiplantae</taxon>
        <taxon>Streptophyta</taxon>
        <taxon>Embryophyta</taxon>
        <taxon>Tracheophyta</taxon>
        <taxon>Spermatophyta</taxon>
        <taxon>Magnoliopsida</taxon>
        <taxon>eudicotyledons</taxon>
        <taxon>Gunneridae</taxon>
        <taxon>Pentapetalae</taxon>
        <taxon>asterids</taxon>
        <taxon>Ericales</taxon>
        <taxon>Theaceae</taxon>
        <taxon>Camellia</taxon>
    </lineage>
</organism>
<dbReference type="SUPFAM" id="SSF56112">
    <property type="entry name" value="Protein kinase-like (PK-like)"/>
    <property type="match status" value="1"/>
</dbReference>
<comment type="caution">
    <text evidence="6">The sequence shown here is derived from an EMBL/GenBank/DDBJ whole genome shotgun (WGS) entry which is preliminary data.</text>
</comment>
<dbReference type="PANTHER" id="PTHR31422">
    <property type="entry name" value="BNAANNG28530D PROTEIN"/>
    <property type="match status" value="1"/>
</dbReference>
<dbReference type="InterPro" id="IPR007656">
    <property type="entry name" value="GTD-bd"/>
</dbReference>
<dbReference type="InterPro" id="IPR011009">
    <property type="entry name" value="Kinase-like_dom_sf"/>
</dbReference>
<evidence type="ECO:0000313" key="6">
    <source>
        <dbReference type="EMBL" id="THG08677.1"/>
    </source>
</evidence>
<name>A0A4V3WMH4_CAMSN</name>
<evidence type="ECO:0000256" key="4">
    <source>
        <dbReference type="ARBA" id="ARBA00023136"/>
    </source>
</evidence>
<proteinExistence type="predicted"/>
<reference evidence="6 7" key="1">
    <citation type="journal article" date="2018" name="Proc. Natl. Acad. Sci. U.S.A.">
        <title>Draft genome sequence of Camellia sinensis var. sinensis provides insights into the evolution of the tea genome and tea quality.</title>
        <authorList>
            <person name="Wei C."/>
            <person name="Yang H."/>
            <person name="Wang S."/>
            <person name="Zhao J."/>
            <person name="Liu C."/>
            <person name="Gao L."/>
            <person name="Xia E."/>
            <person name="Lu Y."/>
            <person name="Tai Y."/>
            <person name="She G."/>
            <person name="Sun J."/>
            <person name="Cao H."/>
            <person name="Tong W."/>
            <person name="Gao Q."/>
            <person name="Li Y."/>
            <person name="Deng W."/>
            <person name="Jiang X."/>
            <person name="Wang W."/>
            <person name="Chen Q."/>
            <person name="Zhang S."/>
            <person name="Li H."/>
            <person name="Wu J."/>
            <person name="Wang P."/>
            <person name="Li P."/>
            <person name="Shi C."/>
            <person name="Zheng F."/>
            <person name="Jian J."/>
            <person name="Huang B."/>
            <person name="Shan D."/>
            <person name="Shi M."/>
            <person name="Fang C."/>
            <person name="Yue Y."/>
            <person name="Li F."/>
            <person name="Li D."/>
            <person name="Wei S."/>
            <person name="Han B."/>
            <person name="Jiang C."/>
            <person name="Yin Y."/>
            <person name="Xia T."/>
            <person name="Zhang Z."/>
            <person name="Bennetzen J.L."/>
            <person name="Zhao S."/>
            <person name="Wan X."/>
        </authorList>
    </citation>
    <scope>NUCLEOTIDE SEQUENCE [LARGE SCALE GENOMIC DNA]</scope>
    <source>
        <strain evidence="7">cv. Shuchazao</strain>
        <tissue evidence="6">Leaf</tissue>
    </source>
</reference>
<dbReference type="PROSITE" id="PS51775">
    <property type="entry name" value="GTD_BINDING"/>
    <property type="match status" value="1"/>
</dbReference>
<evidence type="ECO:0000259" key="5">
    <source>
        <dbReference type="PROSITE" id="PS51775"/>
    </source>
</evidence>
<dbReference type="GO" id="GO:0016020">
    <property type="term" value="C:membrane"/>
    <property type="evidence" value="ECO:0007669"/>
    <property type="project" value="UniProtKB-SubCell"/>
</dbReference>